<dbReference type="Proteomes" id="UP000319103">
    <property type="component" value="Unassembled WGS sequence"/>
</dbReference>
<keyword evidence="4" id="KW-1185">Reference proteome</keyword>
<dbReference type="InterPro" id="IPR036890">
    <property type="entry name" value="HATPase_C_sf"/>
</dbReference>
<evidence type="ECO:0000313" key="4">
    <source>
        <dbReference type="Proteomes" id="UP000319103"/>
    </source>
</evidence>
<keyword evidence="1" id="KW-0808">Transferase</keyword>
<dbReference type="PANTHER" id="PTHR35526">
    <property type="entry name" value="ANTI-SIGMA-F FACTOR RSBW-RELATED"/>
    <property type="match status" value="1"/>
</dbReference>
<dbReference type="AlphaFoldDB" id="A0A540W470"/>
<dbReference type="Pfam" id="PF13581">
    <property type="entry name" value="HATPase_c_2"/>
    <property type="match status" value="1"/>
</dbReference>
<evidence type="ECO:0000256" key="1">
    <source>
        <dbReference type="ARBA" id="ARBA00022527"/>
    </source>
</evidence>
<dbReference type="EMBL" id="VIGB01000003">
    <property type="protein sequence ID" value="TQF03815.1"/>
    <property type="molecule type" value="Genomic_DNA"/>
</dbReference>
<protein>
    <submittedName>
        <fullName evidence="3">ATP-binding protein</fullName>
    </submittedName>
</protein>
<proteinExistence type="predicted"/>
<keyword evidence="3" id="KW-0067">ATP-binding</keyword>
<accession>A0A540W470</accession>
<comment type="caution">
    <text evidence="3">The sequence shown here is derived from an EMBL/GenBank/DDBJ whole genome shotgun (WGS) entry which is preliminary data.</text>
</comment>
<dbReference type="CDD" id="cd16936">
    <property type="entry name" value="HATPase_RsbW-like"/>
    <property type="match status" value="1"/>
</dbReference>
<dbReference type="RefSeq" id="WP_141634421.1">
    <property type="nucleotide sequence ID" value="NZ_VIGB01000003.1"/>
</dbReference>
<keyword evidence="1" id="KW-0418">Kinase</keyword>
<sequence length="156" mass="16190">MQVVQEQLAVAADPAEVGRARRWVRGRLLDLGADPTAGYAETLVLLVSELVTNAVVHAGSPAVLRLVWPRGEGPVRVEVADASGTAPRPRHACPGATSGRGLELVDLLAARWGWCPQGGGKLVWCEVERTDPADGAAAWTDLADGAAPRGTGALTA</sequence>
<dbReference type="SUPFAM" id="SSF55874">
    <property type="entry name" value="ATPase domain of HSP90 chaperone/DNA topoisomerase II/histidine kinase"/>
    <property type="match status" value="1"/>
</dbReference>
<keyword evidence="1" id="KW-0723">Serine/threonine-protein kinase</keyword>
<dbReference type="InterPro" id="IPR050267">
    <property type="entry name" value="Anti-sigma-factor_SerPK"/>
</dbReference>
<dbReference type="InterPro" id="IPR003594">
    <property type="entry name" value="HATPase_dom"/>
</dbReference>
<feature type="domain" description="Histidine kinase/HSP90-like ATPase" evidence="2">
    <location>
        <begin position="11"/>
        <end position="110"/>
    </location>
</feature>
<reference evidence="3 4" key="1">
    <citation type="submission" date="2019-06" db="EMBL/GenBank/DDBJ databases">
        <title>Description of Kitasatospora acidophila sp. nov. isolated from pine grove soil, and reclassification of Streptomyces novaecaesareae to Kitasatospora novaeceasareae comb. nov.</title>
        <authorList>
            <person name="Kim M.J."/>
        </authorList>
    </citation>
    <scope>NUCLEOTIDE SEQUENCE [LARGE SCALE GENOMIC DNA]</scope>
    <source>
        <strain evidence="3 4">MMS16-CNU292</strain>
    </source>
</reference>
<organism evidence="3 4">
    <name type="scientific">Kitasatospora acidiphila</name>
    <dbReference type="NCBI Taxonomy" id="2567942"/>
    <lineage>
        <taxon>Bacteria</taxon>
        <taxon>Bacillati</taxon>
        <taxon>Actinomycetota</taxon>
        <taxon>Actinomycetes</taxon>
        <taxon>Kitasatosporales</taxon>
        <taxon>Streptomycetaceae</taxon>
        <taxon>Kitasatospora</taxon>
    </lineage>
</organism>
<dbReference type="GO" id="GO:0005524">
    <property type="term" value="F:ATP binding"/>
    <property type="evidence" value="ECO:0007669"/>
    <property type="project" value="UniProtKB-KW"/>
</dbReference>
<evidence type="ECO:0000259" key="2">
    <source>
        <dbReference type="Pfam" id="PF13581"/>
    </source>
</evidence>
<gene>
    <name evidence="3" type="ORF">E6W39_18270</name>
</gene>
<dbReference type="OrthoDB" id="4828148at2"/>
<dbReference type="PANTHER" id="PTHR35526:SF3">
    <property type="entry name" value="ANTI-SIGMA-F FACTOR RSBW"/>
    <property type="match status" value="1"/>
</dbReference>
<evidence type="ECO:0000313" key="3">
    <source>
        <dbReference type="EMBL" id="TQF03815.1"/>
    </source>
</evidence>
<name>A0A540W470_9ACTN</name>
<dbReference type="GO" id="GO:0004674">
    <property type="term" value="F:protein serine/threonine kinase activity"/>
    <property type="evidence" value="ECO:0007669"/>
    <property type="project" value="UniProtKB-KW"/>
</dbReference>
<dbReference type="Gene3D" id="3.30.565.10">
    <property type="entry name" value="Histidine kinase-like ATPase, C-terminal domain"/>
    <property type="match status" value="1"/>
</dbReference>
<keyword evidence="3" id="KW-0547">Nucleotide-binding</keyword>